<evidence type="ECO:0008006" key="4">
    <source>
        <dbReference type="Google" id="ProtNLM"/>
    </source>
</evidence>
<protein>
    <recommendedName>
        <fullName evidence="4">Lipoprotein</fullName>
    </recommendedName>
</protein>
<proteinExistence type="predicted"/>
<sequence length="169" mass="16718">MTLSVMAGLSAACGADDADEKKAGGSAASAGTSGGASAAAGGTGTPGAAGNGDGVSTEEMCTKVVAILDNEKMNLANIGFRLATANMDNDEAEKAKARTEADAFIARLTKAVGAETAKAADPKARAAIDGFVATVSKLLTLEAVDDPDYEQKLDAAGEDAAKYCPAIKG</sequence>
<dbReference type="EMBL" id="BAABAT010000030">
    <property type="protein sequence ID" value="GAA4258150.1"/>
    <property type="molecule type" value="Genomic_DNA"/>
</dbReference>
<feature type="region of interest" description="Disordered" evidence="1">
    <location>
        <begin position="20"/>
        <end position="55"/>
    </location>
</feature>
<feature type="compositionally biased region" description="Low complexity" evidence="1">
    <location>
        <begin position="24"/>
        <end position="40"/>
    </location>
</feature>
<accession>A0ABP8DKE5</accession>
<name>A0ABP8DKE5_9ACTN</name>
<comment type="caution">
    <text evidence="2">The sequence shown here is derived from an EMBL/GenBank/DDBJ whole genome shotgun (WGS) entry which is preliminary data.</text>
</comment>
<gene>
    <name evidence="2" type="ORF">GCM10022255_077730</name>
</gene>
<feature type="compositionally biased region" description="Gly residues" evidence="1">
    <location>
        <begin position="41"/>
        <end position="53"/>
    </location>
</feature>
<evidence type="ECO:0000313" key="2">
    <source>
        <dbReference type="EMBL" id="GAA4258150.1"/>
    </source>
</evidence>
<organism evidence="2 3">
    <name type="scientific">Dactylosporangium darangshiense</name>
    <dbReference type="NCBI Taxonomy" id="579108"/>
    <lineage>
        <taxon>Bacteria</taxon>
        <taxon>Bacillati</taxon>
        <taxon>Actinomycetota</taxon>
        <taxon>Actinomycetes</taxon>
        <taxon>Micromonosporales</taxon>
        <taxon>Micromonosporaceae</taxon>
        <taxon>Dactylosporangium</taxon>
    </lineage>
</organism>
<keyword evidence="3" id="KW-1185">Reference proteome</keyword>
<evidence type="ECO:0000313" key="3">
    <source>
        <dbReference type="Proteomes" id="UP001500620"/>
    </source>
</evidence>
<reference evidence="3" key="1">
    <citation type="journal article" date="2019" name="Int. J. Syst. Evol. Microbiol.">
        <title>The Global Catalogue of Microorganisms (GCM) 10K type strain sequencing project: providing services to taxonomists for standard genome sequencing and annotation.</title>
        <authorList>
            <consortium name="The Broad Institute Genomics Platform"/>
            <consortium name="The Broad Institute Genome Sequencing Center for Infectious Disease"/>
            <person name="Wu L."/>
            <person name="Ma J."/>
        </authorList>
    </citation>
    <scope>NUCLEOTIDE SEQUENCE [LARGE SCALE GENOMIC DNA]</scope>
    <source>
        <strain evidence="3">JCM 17441</strain>
    </source>
</reference>
<evidence type="ECO:0000256" key="1">
    <source>
        <dbReference type="SAM" id="MobiDB-lite"/>
    </source>
</evidence>
<dbReference type="RefSeq" id="WP_345135089.1">
    <property type="nucleotide sequence ID" value="NZ_BAABAT010000030.1"/>
</dbReference>
<dbReference type="Proteomes" id="UP001500620">
    <property type="component" value="Unassembled WGS sequence"/>
</dbReference>